<sequence>MDFGSKNEQVSFLSAHGYSYILDSEQMPGKTTLWYHFETETHTSSALILAKYLADFGNEKATTLVTLDNMYLWPSGRDEYLIKTAFKSITGAKVVQPEDGTMFVWHRSEMKEAITLYHMAMLFGWDAYIYPKDAKVSAFISHDGFIEINTDADPLALATNIKEKTGRKFTLIDQ</sequence>
<evidence type="ECO:0000313" key="2">
    <source>
        <dbReference type="Proteomes" id="UP000777935"/>
    </source>
</evidence>
<evidence type="ECO:0000313" key="1">
    <source>
        <dbReference type="EMBL" id="NSX54822.1"/>
    </source>
</evidence>
<gene>
    <name evidence="1" type="ORF">HRQ87_08425</name>
</gene>
<name>A0ABX2IPM0_9RHOB</name>
<reference evidence="1 2" key="1">
    <citation type="submission" date="2020-06" db="EMBL/GenBank/DDBJ databases">
        <title>Sulfitobacter algicola sp. nov., isolated from green algae.</title>
        <authorList>
            <person name="Wang C."/>
        </authorList>
    </citation>
    <scope>NUCLEOTIDE SEQUENCE [LARGE SCALE GENOMIC DNA]</scope>
    <source>
        <strain evidence="1 2">1151</strain>
    </source>
</reference>
<comment type="caution">
    <text evidence="1">The sequence shown here is derived from an EMBL/GenBank/DDBJ whole genome shotgun (WGS) entry which is preliminary data.</text>
</comment>
<dbReference type="RefSeq" id="WP_174137261.1">
    <property type="nucleotide sequence ID" value="NZ_JABUFE010000004.1"/>
</dbReference>
<protein>
    <submittedName>
        <fullName evidence="1">Uncharacterized protein</fullName>
    </submittedName>
</protein>
<accession>A0ABX2IPM0</accession>
<organism evidence="1 2">
    <name type="scientific">Parasulfitobacter algicola</name>
    <dbReference type="NCBI Taxonomy" id="2614809"/>
    <lineage>
        <taxon>Bacteria</taxon>
        <taxon>Pseudomonadati</taxon>
        <taxon>Pseudomonadota</taxon>
        <taxon>Alphaproteobacteria</taxon>
        <taxon>Rhodobacterales</taxon>
        <taxon>Roseobacteraceae</taxon>
        <taxon>Parasulfitobacter</taxon>
    </lineage>
</organism>
<dbReference type="EMBL" id="JABUFE010000004">
    <property type="protein sequence ID" value="NSX54822.1"/>
    <property type="molecule type" value="Genomic_DNA"/>
</dbReference>
<keyword evidence="2" id="KW-1185">Reference proteome</keyword>
<proteinExistence type="predicted"/>
<dbReference type="Proteomes" id="UP000777935">
    <property type="component" value="Unassembled WGS sequence"/>
</dbReference>